<dbReference type="AlphaFoldDB" id="A0A0G4FBF7"/>
<protein>
    <submittedName>
        <fullName evidence="2">Uncharacterized protein</fullName>
    </submittedName>
</protein>
<keyword evidence="1" id="KW-0732">Signal</keyword>
<gene>
    <name evidence="2" type="ORF">Vbra_14930</name>
</gene>
<dbReference type="InParanoid" id="A0A0G4FBF7"/>
<keyword evidence="3" id="KW-1185">Reference proteome</keyword>
<evidence type="ECO:0000256" key="1">
    <source>
        <dbReference type="SAM" id="SignalP"/>
    </source>
</evidence>
<feature type="signal peptide" evidence="1">
    <location>
        <begin position="1"/>
        <end position="21"/>
    </location>
</feature>
<name>A0A0G4FBF7_VITBC</name>
<evidence type="ECO:0000313" key="3">
    <source>
        <dbReference type="Proteomes" id="UP000041254"/>
    </source>
</evidence>
<organism evidence="2 3">
    <name type="scientific">Vitrella brassicaformis (strain CCMP3155)</name>
    <dbReference type="NCBI Taxonomy" id="1169540"/>
    <lineage>
        <taxon>Eukaryota</taxon>
        <taxon>Sar</taxon>
        <taxon>Alveolata</taxon>
        <taxon>Colpodellida</taxon>
        <taxon>Vitrellaceae</taxon>
        <taxon>Vitrella</taxon>
    </lineage>
</organism>
<dbReference type="VEuPathDB" id="CryptoDB:Vbra_14930"/>
<dbReference type="Proteomes" id="UP000041254">
    <property type="component" value="Unassembled WGS sequence"/>
</dbReference>
<reference evidence="2 3" key="1">
    <citation type="submission" date="2014-11" db="EMBL/GenBank/DDBJ databases">
        <authorList>
            <person name="Zhu J."/>
            <person name="Qi W."/>
            <person name="Song R."/>
        </authorList>
    </citation>
    <scope>NUCLEOTIDE SEQUENCE [LARGE SCALE GENOMIC DNA]</scope>
</reference>
<accession>A0A0G4FBF7</accession>
<feature type="non-terminal residue" evidence="2">
    <location>
        <position position="1"/>
    </location>
</feature>
<dbReference type="EMBL" id="CDMY01000404">
    <property type="protein sequence ID" value="CEM10246.1"/>
    <property type="molecule type" value="Genomic_DNA"/>
</dbReference>
<evidence type="ECO:0000313" key="2">
    <source>
        <dbReference type="EMBL" id="CEM10246.1"/>
    </source>
</evidence>
<sequence>GLLSYMMAFLPINLMVQLAKSIWQNSAPHLSDVTITSATKEERSFWQHVHLAFVTQLAARLTRLTSITLRYPDGVPRYPNGVTCWCFDVFVAIIEGHIAGRRAADMQGGTLQTSPSTEAFG</sequence>
<proteinExistence type="predicted"/>
<feature type="chain" id="PRO_5005188557" evidence="1">
    <location>
        <begin position="22"/>
        <end position="121"/>
    </location>
</feature>